<dbReference type="PROSITE" id="PS50853">
    <property type="entry name" value="FN3"/>
    <property type="match status" value="1"/>
</dbReference>
<accession>A0A1T4VKV9</accession>
<dbReference type="SUPFAM" id="SSF49265">
    <property type="entry name" value="Fibronectin type III"/>
    <property type="match status" value="1"/>
</dbReference>
<dbReference type="InterPro" id="IPR036116">
    <property type="entry name" value="FN3_sf"/>
</dbReference>
<sequence>MFKKTLATIMVAAMMATSFNGVGFFDGIEVSAATIWPDSTINSIPYFSSEFDFVRYMDNSDTGEYKSIITETLVDYDQNGGVHKYTAPEDGTIMWATFSTYGNVRGTFYADSKLTKELKWDNWSYSTREETTQIDVEKGKTYYFQQHKWNGQDEIDKAVTFMGFIPKSSNTATMSVETKYIEKGNLPIKEFSSYSDYRTRCNSLVKSGSTLTTELYARGREGDTRYSEVKSFTVKKAGWLCIYANQKYDDVDLELFADKDLNINFGRFSTFVNRETDGIGKIWLNPGTYYFRGNRWSGIDDSNFNSPLKVYLGFIPTEQIIKVSPVAISKDQKTAVVTFTTTVPGSIRVMPGKYTTYYMHEDFWDVNNTTNLLKGNTFTAKENGWYTARFEDTKNGLIHRIVFSVNGIVKNASVTTVKLGKAKIKSAKNVKGKKIKLTLKKVKNATGYEVQYATNKKFKKAKTKKIKKLTVTLKKLKKNKKYFIRVRAFNKTTKGAWSKVKKVKVKK</sequence>
<dbReference type="InterPro" id="IPR003961">
    <property type="entry name" value="FN3_dom"/>
</dbReference>
<dbReference type="RefSeq" id="WP_078766001.1">
    <property type="nucleotide sequence ID" value="NZ_FUXZ01000006.1"/>
</dbReference>
<dbReference type="AlphaFoldDB" id="A0A1T4VKV9"/>
<keyword evidence="1" id="KW-0732">Signal</keyword>
<evidence type="ECO:0000256" key="1">
    <source>
        <dbReference type="SAM" id="SignalP"/>
    </source>
</evidence>
<feature type="chain" id="PRO_5039002958" evidence="1">
    <location>
        <begin position="21"/>
        <end position="507"/>
    </location>
</feature>
<name>A0A1T4VKV9_9FIRM</name>
<dbReference type="Proteomes" id="UP000190814">
    <property type="component" value="Unassembled WGS sequence"/>
</dbReference>
<feature type="signal peptide" evidence="1">
    <location>
        <begin position="1"/>
        <end position="20"/>
    </location>
</feature>
<evidence type="ECO:0000259" key="2">
    <source>
        <dbReference type="PROSITE" id="PS50853"/>
    </source>
</evidence>
<dbReference type="EMBL" id="FUXZ01000006">
    <property type="protein sequence ID" value="SKA65553.1"/>
    <property type="molecule type" value="Genomic_DNA"/>
</dbReference>
<dbReference type="Gene3D" id="2.60.40.10">
    <property type="entry name" value="Immunoglobulins"/>
    <property type="match status" value="1"/>
</dbReference>
<evidence type="ECO:0000313" key="3">
    <source>
        <dbReference type="EMBL" id="SKA65553.1"/>
    </source>
</evidence>
<dbReference type="InterPro" id="IPR013783">
    <property type="entry name" value="Ig-like_fold"/>
</dbReference>
<feature type="domain" description="Fibronectin type-III" evidence="2">
    <location>
        <begin position="420"/>
        <end position="507"/>
    </location>
</feature>
<gene>
    <name evidence="3" type="ORF">SAMN02745111_01129</name>
</gene>
<dbReference type="Pfam" id="PF00041">
    <property type="entry name" value="fn3"/>
    <property type="match status" value="1"/>
</dbReference>
<dbReference type="STRING" id="39495.SAMN02745111_01129"/>
<organism evidence="3 4">
    <name type="scientific">Eubacterium uniforme</name>
    <dbReference type="NCBI Taxonomy" id="39495"/>
    <lineage>
        <taxon>Bacteria</taxon>
        <taxon>Bacillati</taxon>
        <taxon>Bacillota</taxon>
        <taxon>Clostridia</taxon>
        <taxon>Eubacteriales</taxon>
        <taxon>Eubacteriaceae</taxon>
        <taxon>Eubacterium</taxon>
    </lineage>
</organism>
<reference evidence="3 4" key="1">
    <citation type="submission" date="2017-02" db="EMBL/GenBank/DDBJ databases">
        <authorList>
            <person name="Peterson S.W."/>
        </authorList>
    </citation>
    <scope>NUCLEOTIDE SEQUENCE [LARGE SCALE GENOMIC DNA]</scope>
    <source>
        <strain evidence="3 4">ATCC 35992</strain>
    </source>
</reference>
<keyword evidence="4" id="KW-1185">Reference proteome</keyword>
<evidence type="ECO:0000313" key="4">
    <source>
        <dbReference type="Proteomes" id="UP000190814"/>
    </source>
</evidence>
<proteinExistence type="predicted"/>
<protein>
    <submittedName>
        <fullName evidence="3">Fibronectin type III domain-containing protein</fullName>
    </submittedName>
</protein>